<accession>A0ABP9E7B8</accession>
<dbReference type="Proteomes" id="UP001500457">
    <property type="component" value="Unassembled WGS sequence"/>
</dbReference>
<sequence>MTPGAEPLAVLVERLRAVLADQGYLRQAAALDRAMAVAPDGPVGDLAVLAHLDDAVARAREEVDGELAAVLGPLAAGADWTQTASYVREPPGPGFLDGYAHATLASGADVAVGLLMLGPGVHYPPHHHPAEEFYLPAATIRWLHGVGPAGVLVHHASWQPHAMTTGERPALLAYVWTGEVATPSAFC</sequence>
<reference evidence="2" key="1">
    <citation type="journal article" date="2019" name="Int. J. Syst. Evol. Microbiol.">
        <title>The Global Catalogue of Microorganisms (GCM) 10K type strain sequencing project: providing services to taxonomists for standard genome sequencing and annotation.</title>
        <authorList>
            <consortium name="The Broad Institute Genomics Platform"/>
            <consortium name="The Broad Institute Genome Sequencing Center for Infectious Disease"/>
            <person name="Wu L."/>
            <person name="Ma J."/>
        </authorList>
    </citation>
    <scope>NUCLEOTIDE SEQUENCE [LARGE SCALE GENOMIC DNA]</scope>
    <source>
        <strain evidence="2">JCM 17983</strain>
    </source>
</reference>
<evidence type="ECO:0000313" key="1">
    <source>
        <dbReference type="EMBL" id="GAA4870727.1"/>
    </source>
</evidence>
<dbReference type="EMBL" id="BAABHQ010000004">
    <property type="protein sequence ID" value="GAA4870727.1"/>
    <property type="molecule type" value="Genomic_DNA"/>
</dbReference>
<evidence type="ECO:0008006" key="3">
    <source>
        <dbReference type="Google" id="ProtNLM"/>
    </source>
</evidence>
<proteinExistence type="predicted"/>
<organism evidence="1 2">
    <name type="scientific">Actinomycetospora straminea</name>
    <dbReference type="NCBI Taxonomy" id="663607"/>
    <lineage>
        <taxon>Bacteria</taxon>
        <taxon>Bacillati</taxon>
        <taxon>Actinomycetota</taxon>
        <taxon>Actinomycetes</taxon>
        <taxon>Pseudonocardiales</taxon>
        <taxon>Pseudonocardiaceae</taxon>
        <taxon>Actinomycetospora</taxon>
    </lineage>
</organism>
<dbReference type="InterPro" id="IPR011051">
    <property type="entry name" value="RmlC_Cupin_sf"/>
</dbReference>
<dbReference type="SUPFAM" id="SSF51182">
    <property type="entry name" value="RmlC-like cupins"/>
    <property type="match status" value="1"/>
</dbReference>
<keyword evidence="2" id="KW-1185">Reference proteome</keyword>
<gene>
    <name evidence="1" type="ORF">GCM10023203_20020</name>
</gene>
<comment type="caution">
    <text evidence="1">The sequence shown here is derived from an EMBL/GenBank/DDBJ whole genome shotgun (WGS) entry which is preliminary data.</text>
</comment>
<evidence type="ECO:0000313" key="2">
    <source>
        <dbReference type="Proteomes" id="UP001500457"/>
    </source>
</evidence>
<dbReference type="Pfam" id="PF16867">
    <property type="entry name" value="DMSP_lyase"/>
    <property type="match status" value="1"/>
</dbReference>
<dbReference type="InterPro" id="IPR014710">
    <property type="entry name" value="RmlC-like_jellyroll"/>
</dbReference>
<name>A0ABP9E7B8_9PSEU</name>
<dbReference type="Gene3D" id="2.60.120.10">
    <property type="entry name" value="Jelly Rolls"/>
    <property type="match status" value="1"/>
</dbReference>
<protein>
    <recommendedName>
        <fullName evidence="3">Dimethlysulfoniopropionate lyase</fullName>
    </recommendedName>
</protein>
<dbReference type="InterPro" id="IPR031723">
    <property type="entry name" value="DMSP_lyase"/>
</dbReference>
<dbReference type="RefSeq" id="WP_274235018.1">
    <property type="nucleotide sequence ID" value="NZ_BAABHQ010000004.1"/>
</dbReference>